<gene>
    <name evidence="5" type="ORF">Fot_03901</name>
</gene>
<accession>A0ABD1XB39</accession>
<dbReference type="GO" id="GO:0016740">
    <property type="term" value="F:transferase activity"/>
    <property type="evidence" value="ECO:0007669"/>
    <property type="project" value="UniProtKB-KW"/>
</dbReference>
<dbReference type="Pfam" id="PF00685">
    <property type="entry name" value="Sulfotransfer_1"/>
    <property type="match status" value="1"/>
</dbReference>
<dbReference type="Proteomes" id="UP001604277">
    <property type="component" value="Unassembled WGS sequence"/>
</dbReference>
<organism evidence="5 6">
    <name type="scientific">Forsythia ovata</name>
    <dbReference type="NCBI Taxonomy" id="205694"/>
    <lineage>
        <taxon>Eukaryota</taxon>
        <taxon>Viridiplantae</taxon>
        <taxon>Streptophyta</taxon>
        <taxon>Embryophyta</taxon>
        <taxon>Tracheophyta</taxon>
        <taxon>Spermatophyta</taxon>
        <taxon>Magnoliopsida</taxon>
        <taxon>eudicotyledons</taxon>
        <taxon>Gunneridae</taxon>
        <taxon>Pentapetalae</taxon>
        <taxon>asterids</taxon>
        <taxon>lamiids</taxon>
        <taxon>Lamiales</taxon>
        <taxon>Oleaceae</taxon>
        <taxon>Forsythieae</taxon>
        <taxon>Forsythia</taxon>
    </lineage>
</organism>
<evidence type="ECO:0000256" key="3">
    <source>
        <dbReference type="RuleBase" id="RU361155"/>
    </source>
</evidence>
<reference evidence="6" key="1">
    <citation type="submission" date="2024-07" db="EMBL/GenBank/DDBJ databases">
        <title>Two chromosome-level genome assemblies of Korean endemic species Abeliophyllum distichum and Forsythia ovata (Oleaceae).</title>
        <authorList>
            <person name="Jang H."/>
        </authorList>
    </citation>
    <scope>NUCLEOTIDE SEQUENCE [LARGE SCALE GENOMIC DNA]</scope>
</reference>
<evidence type="ECO:0000313" key="5">
    <source>
        <dbReference type="EMBL" id="KAL2559162.1"/>
    </source>
</evidence>
<dbReference type="InterPro" id="IPR027417">
    <property type="entry name" value="P-loop_NTPase"/>
</dbReference>
<feature type="domain" description="Sulfotransferase" evidence="4">
    <location>
        <begin position="68"/>
        <end position="327"/>
    </location>
</feature>
<dbReference type="PANTHER" id="PTHR11783">
    <property type="entry name" value="SULFOTRANSFERASE SULT"/>
    <property type="match status" value="1"/>
</dbReference>
<protein>
    <recommendedName>
        <fullName evidence="3">Sulfotransferase</fullName>
        <ecNumber evidence="3">2.8.2.-</ecNumber>
    </recommendedName>
</protein>
<dbReference type="AlphaFoldDB" id="A0ABD1XB39"/>
<evidence type="ECO:0000313" key="6">
    <source>
        <dbReference type="Proteomes" id="UP001604277"/>
    </source>
</evidence>
<proteinExistence type="inferred from homology"/>
<evidence type="ECO:0000256" key="2">
    <source>
        <dbReference type="ARBA" id="ARBA00022679"/>
    </source>
</evidence>
<name>A0ABD1XB39_9LAMI</name>
<dbReference type="Gene3D" id="3.40.50.300">
    <property type="entry name" value="P-loop containing nucleotide triphosphate hydrolases"/>
    <property type="match status" value="1"/>
</dbReference>
<evidence type="ECO:0000256" key="1">
    <source>
        <dbReference type="ARBA" id="ARBA00005771"/>
    </source>
</evidence>
<keyword evidence="6" id="KW-1185">Reference proteome</keyword>
<evidence type="ECO:0000259" key="4">
    <source>
        <dbReference type="Pfam" id="PF00685"/>
    </source>
</evidence>
<sequence length="330" mass="38199">MLSQTRTSLPMYLQQEEILEPECKTLISSLPKENGWVASHLYKYQGFWNPARHLQGIMICQKNFVARDSDVFLVTTPKSGTTWLKAILFTLINRKYCPINQNHPLLRNNPHDLVPFLELKLYVDNQIPDLSNLNSPRLFATHIPFFSLPKSVQDSSCKLVYLCRNPKDTFVSLWQFSNKLRLQEMGSNSLGETFDMFCRGVSIYGPFWDHVLDYWKESMEKPHKVLFLKYEDMKEQPNANLRRIAEFLGRPFSNEEEESGMVEGILKLCSFDTLSNLKINRTGKLSSGEENKAFFRQGKVGDWKNHLPIEMAQKLDQITEQKFSGSGLVM</sequence>
<dbReference type="EMBL" id="JBFOLJ010000001">
    <property type="protein sequence ID" value="KAL2559162.1"/>
    <property type="molecule type" value="Genomic_DNA"/>
</dbReference>
<keyword evidence="2 3" id="KW-0808">Transferase</keyword>
<comment type="similarity">
    <text evidence="1 3">Belongs to the sulfotransferase 1 family.</text>
</comment>
<comment type="caution">
    <text evidence="5">The sequence shown here is derived from an EMBL/GenBank/DDBJ whole genome shotgun (WGS) entry which is preliminary data.</text>
</comment>
<dbReference type="SUPFAM" id="SSF52540">
    <property type="entry name" value="P-loop containing nucleoside triphosphate hydrolases"/>
    <property type="match status" value="1"/>
</dbReference>
<dbReference type="EC" id="2.8.2.-" evidence="3"/>
<dbReference type="InterPro" id="IPR000863">
    <property type="entry name" value="Sulfotransferase_dom"/>
</dbReference>